<accession>A0A135HVC4</accession>
<dbReference type="Proteomes" id="UP000070107">
    <property type="component" value="Unassembled WGS sequence"/>
</dbReference>
<evidence type="ECO:0000313" key="3">
    <source>
        <dbReference type="Proteomes" id="UP000070107"/>
    </source>
</evidence>
<keyword evidence="3" id="KW-1185">Reference proteome</keyword>
<dbReference type="STRING" id="1494590.ATN84_25430"/>
<evidence type="ECO:0000313" key="2">
    <source>
        <dbReference type="EMBL" id="KXF77163.1"/>
    </source>
</evidence>
<dbReference type="InterPro" id="IPR000182">
    <property type="entry name" value="GNAT_dom"/>
</dbReference>
<dbReference type="Pfam" id="PF00583">
    <property type="entry name" value="Acetyltransf_1"/>
    <property type="match status" value="1"/>
</dbReference>
<comment type="caution">
    <text evidence="2">The sequence shown here is derived from an EMBL/GenBank/DDBJ whole genome shotgun (WGS) entry which is preliminary data.</text>
</comment>
<protein>
    <submittedName>
        <fullName evidence="2">Acetyltransferase</fullName>
    </submittedName>
</protein>
<dbReference type="GO" id="GO:0016747">
    <property type="term" value="F:acyltransferase activity, transferring groups other than amino-acyl groups"/>
    <property type="evidence" value="ECO:0007669"/>
    <property type="project" value="InterPro"/>
</dbReference>
<proteinExistence type="predicted"/>
<dbReference type="OrthoDB" id="7585366at2"/>
<dbReference type="InterPro" id="IPR016181">
    <property type="entry name" value="Acyl_CoA_acyltransferase"/>
</dbReference>
<name>A0A135HVC4_9HYPH</name>
<dbReference type="PROSITE" id="PS51186">
    <property type="entry name" value="GNAT"/>
    <property type="match status" value="1"/>
</dbReference>
<evidence type="ECO:0000259" key="1">
    <source>
        <dbReference type="PROSITE" id="PS51186"/>
    </source>
</evidence>
<feature type="domain" description="N-acetyltransferase" evidence="1">
    <location>
        <begin position="1"/>
        <end position="154"/>
    </location>
</feature>
<dbReference type="Gene3D" id="3.40.630.30">
    <property type="match status" value="1"/>
</dbReference>
<gene>
    <name evidence="2" type="ORF">ATN84_25430</name>
</gene>
<dbReference type="EMBL" id="LNTU01000015">
    <property type="protein sequence ID" value="KXF77163.1"/>
    <property type="molecule type" value="Genomic_DNA"/>
</dbReference>
<organism evidence="2 3">
    <name type="scientific">Paramesorhizobium deserti</name>
    <dbReference type="NCBI Taxonomy" id="1494590"/>
    <lineage>
        <taxon>Bacteria</taxon>
        <taxon>Pseudomonadati</taxon>
        <taxon>Pseudomonadota</taxon>
        <taxon>Alphaproteobacteria</taxon>
        <taxon>Hyphomicrobiales</taxon>
        <taxon>Phyllobacteriaceae</taxon>
        <taxon>Paramesorhizobium</taxon>
    </lineage>
</organism>
<reference evidence="2 3" key="1">
    <citation type="submission" date="2015-11" db="EMBL/GenBank/DDBJ databases">
        <title>Draft genome sequence of Paramesorhizobium deserti A-3-E, a strain highly resistant to diverse beta-lactam antibiotics.</title>
        <authorList>
            <person name="Lv R."/>
            <person name="Yang X."/>
            <person name="Fang N."/>
            <person name="Guo J."/>
            <person name="Luo X."/>
            <person name="Peng F."/>
            <person name="Yang R."/>
            <person name="Cui Y."/>
            <person name="Fang C."/>
            <person name="Song Y."/>
        </authorList>
    </citation>
    <scope>NUCLEOTIDE SEQUENCE [LARGE SCALE GENOMIC DNA]</scope>
    <source>
        <strain evidence="2 3">A-3-E</strain>
    </source>
</reference>
<sequence length="158" mass="18450">MRIPDLPPDLKFQPLAQTDEEFEFSFRAKEQALGPHIRQRWGWNEQFQREVHGQRLGEKPFFRVELDGRPLGTLSFQEQPGHLRFGEFYLMNPFRGLGIGSRILAHCLQLADDVGSPVRLEYLLWNPVGSLYRRHGFVEIGRTPTHFLMERPKPPATR</sequence>
<keyword evidence="2" id="KW-0808">Transferase</keyword>
<dbReference type="AlphaFoldDB" id="A0A135HVC4"/>
<dbReference type="CDD" id="cd04301">
    <property type="entry name" value="NAT_SF"/>
    <property type="match status" value="1"/>
</dbReference>
<dbReference type="SUPFAM" id="SSF55729">
    <property type="entry name" value="Acyl-CoA N-acyltransferases (Nat)"/>
    <property type="match status" value="1"/>
</dbReference>
<dbReference type="RefSeq" id="WP_068882049.1">
    <property type="nucleotide sequence ID" value="NZ_LNTU01000015.1"/>
</dbReference>